<evidence type="ECO:0000313" key="4">
    <source>
        <dbReference type="EMBL" id="GLD52990.1"/>
    </source>
</evidence>
<evidence type="ECO:0000256" key="1">
    <source>
        <dbReference type="ARBA" id="ARBA00004370"/>
    </source>
</evidence>
<evidence type="ECO:0000313" key="5">
    <source>
        <dbReference type="Proteomes" id="UP001279410"/>
    </source>
</evidence>
<dbReference type="GO" id="GO:0016020">
    <property type="term" value="C:membrane"/>
    <property type="evidence" value="ECO:0007669"/>
    <property type="project" value="UniProtKB-SubCell"/>
</dbReference>
<proteinExistence type="predicted"/>
<gene>
    <name evidence="4" type="ORF">AKAME5_002829500</name>
</gene>
<accession>A0AAD3MF20</accession>
<reference evidence="4" key="1">
    <citation type="submission" date="2022-08" db="EMBL/GenBank/DDBJ databases">
        <title>Genome sequencing of akame (Lates japonicus).</title>
        <authorList>
            <person name="Hashiguchi Y."/>
            <person name="Takahashi H."/>
        </authorList>
    </citation>
    <scope>NUCLEOTIDE SEQUENCE</scope>
    <source>
        <strain evidence="4">Kochi</strain>
    </source>
</reference>
<organism evidence="4 5">
    <name type="scientific">Lates japonicus</name>
    <name type="common">Japanese lates</name>
    <dbReference type="NCBI Taxonomy" id="270547"/>
    <lineage>
        <taxon>Eukaryota</taxon>
        <taxon>Metazoa</taxon>
        <taxon>Chordata</taxon>
        <taxon>Craniata</taxon>
        <taxon>Vertebrata</taxon>
        <taxon>Euteleostomi</taxon>
        <taxon>Actinopterygii</taxon>
        <taxon>Neopterygii</taxon>
        <taxon>Teleostei</taxon>
        <taxon>Neoteleostei</taxon>
        <taxon>Acanthomorphata</taxon>
        <taxon>Carangaria</taxon>
        <taxon>Carangaria incertae sedis</taxon>
        <taxon>Centropomidae</taxon>
        <taxon>Lates</taxon>
    </lineage>
</organism>
<dbReference type="AlphaFoldDB" id="A0AAD3MF20"/>
<keyword evidence="2" id="KW-0472">Membrane</keyword>
<comment type="caution">
    <text evidence="4">The sequence shown here is derived from an EMBL/GenBank/DDBJ whole genome shotgun (WGS) entry which is preliminary data.</text>
</comment>
<evidence type="ECO:0000256" key="3">
    <source>
        <dbReference type="SAM" id="MobiDB-lite"/>
    </source>
</evidence>
<comment type="subcellular location">
    <subcellularLocation>
        <location evidence="1">Membrane</location>
    </subcellularLocation>
</comment>
<sequence>MSAPLRPESVDTCLSAEAREDYGMLFCHSQLLNTVMDVNDNCPEFLQKEYSGARLNDAVVGTKVTISHMNEDRHQEAPWLGDQATDDGIRKGPNWHISSRSNILQFH</sequence>
<evidence type="ECO:0000256" key="2">
    <source>
        <dbReference type="ARBA" id="ARBA00023136"/>
    </source>
</evidence>
<keyword evidence="5" id="KW-1185">Reference proteome</keyword>
<feature type="region of interest" description="Disordered" evidence="3">
    <location>
        <begin position="74"/>
        <end position="93"/>
    </location>
</feature>
<keyword evidence="4" id="KW-0675">Receptor</keyword>
<dbReference type="GO" id="GO:0005509">
    <property type="term" value="F:calcium ion binding"/>
    <property type="evidence" value="ECO:0007669"/>
    <property type="project" value="InterPro"/>
</dbReference>
<dbReference type="EMBL" id="BRZM01003871">
    <property type="protein sequence ID" value="GLD52990.1"/>
    <property type="molecule type" value="Genomic_DNA"/>
</dbReference>
<dbReference type="Proteomes" id="UP001279410">
    <property type="component" value="Unassembled WGS sequence"/>
</dbReference>
<dbReference type="SUPFAM" id="SSF49313">
    <property type="entry name" value="Cadherin-like"/>
    <property type="match status" value="1"/>
</dbReference>
<dbReference type="InterPro" id="IPR015919">
    <property type="entry name" value="Cadherin-like_sf"/>
</dbReference>
<name>A0AAD3MF20_LATJO</name>
<protein>
    <submittedName>
        <fullName evidence="4">Cadherin EGF LAG seven-pass G-type receptor 3 isoform X1</fullName>
    </submittedName>
</protein>